<keyword evidence="5" id="KW-0547">Nucleotide-binding</keyword>
<reference evidence="12 13" key="1">
    <citation type="journal article" date="2014" name="Genome Announc.">
        <title>Draft Genome Sequence of Brevibacillus panacihumi Strain W25, a Halotolerant Hydrocarbon-Degrading Bacterium.</title>
        <authorList>
            <person name="Wang X."/>
            <person name="Jin D."/>
            <person name="Zhou L."/>
            <person name="Wu L."/>
            <person name="An W."/>
            <person name="Chen Y."/>
            <person name="Zhao L."/>
        </authorList>
    </citation>
    <scope>NUCLEOTIDE SEQUENCE [LARGE SCALE GENOMIC DNA]</scope>
    <source>
        <strain evidence="12 13">W25</strain>
    </source>
</reference>
<dbReference type="PROSITE" id="PS50113">
    <property type="entry name" value="PAC"/>
    <property type="match status" value="3"/>
</dbReference>
<feature type="domain" description="PAS" evidence="10">
    <location>
        <begin position="483"/>
        <end position="540"/>
    </location>
</feature>
<dbReference type="InterPro" id="IPR004358">
    <property type="entry name" value="Sig_transdc_His_kin-like_C"/>
</dbReference>
<accession>V6MCC9</accession>
<keyword evidence="6 12" id="KW-0418">Kinase</keyword>
<evidence type="ECO:0000256" key="5">
    <source>
        <dbReference type="ARBA" id="ARBA00022741"/>
    </source>
</evidence>
<dbReference type="Proteomes" id="UP000017973">
    <property type="component" value="Unassembled WGS sequence"/>
</dbReference>
<dbReference type="SMART" id="SM00387">
    <property type="entry name" value="HATPase_c"/>
    <property type="match status" value="1"/>
</dbReference>
<keyword evidence="4" id="KW-0808">Transferase</keyword>
<dbReference type="InterPro" id="IPR001610">
    <property type="entry name" value="PAC"/>
</dbReference>
<dbReference type="Pfam" id="PF00512">
    <property type="entry name" value="HisKA"/>
    <property type="match status" value="1"/>
</dbReference>
<dbReference type="EC" id="2.7.13.3" evidence="2"/>
<dbReference type="OrthoDB" id="9815750at2"/>
<evidence type="ECO:0000313" key="13">
    <source>
        <dbReference type="Proteomes" id="UP000017973"/>
    </source>
</evidence>
<evidence type="ECO:0000256" key="8">
    <source>
        <dbReference type="ARBA" id="ARBA00023012"/>
    </source>
</evidence>
<dbReference type="Pfam" id="PF02518">
    <property type="entry name" value="HATPase_c"/>
    <property type="match status" value="1"/>
</dbReference>
<dbReference type="PANTHER" id="PTHR43065:SF34">
    <property type="entry name" value="SPORULATION KINASE A"/>
    <property type="match status" value="1"/>
</dbReference>
<keyword evidence="8" id="KW-0902">Two-component regulatory system</keyword>
<dbReference type="SMART" id="SM00091">
    <property type="entry name" value="PAS"/>
    <property type="match status" value="3"/>
</dbReference>
<dbReference type="Gene3D" id="1.10.287.130">
    <property type="match status" value="1"/>
</dbReference>
<dbReference type="CDD" id="cd00082">
    <property type="entry name" value="HisKA"/>
    <property type="match status" value="1"/>
</dbReference>
<dbReference type="PROSITE" id="PS50109">
    <property type="entry name" value="HIS_KIN"/>
    <property type="match status" value="1"/>
</dbReference>
<dbReference type="Gene3D" id="3.30.565.10">
    <property type="entry name" value="Histidine kinase-like ATPase, C-terminal domain"/>
    <property type="match status" value="1"/>
</dbReference>
<evidence type="ECO:0000256" key="4">
    <source>
        <dbReference type="ARBA" id="ARBA00022679"/>
    </source>
</evidence>
<evidence type="ECO:0000256" key="1">
    <source>
        <dbReference type="ARBA" id="ARBA00000085"/>
    </source>
</evidence>
<dbReference type="GO" id="GO:0000155">
    <property type="term" value="F:phosphorelay sensor kinase activity"/>
    <property type="evidence" value="ECO:0007669"/>
    <property type="project" value="InterPro"/>
</dbReference>
<dbReference type="PRINTS" id="PR00344">
    <property type="entry name" value="BCTRLSENSOR"/>
</dbReference>
<dbReference type="InterPro" id="IPR005467">
    <property type="entry name" value="His_kinase_dom"/>
</dbReference>
<feature type="domain" description="PAC" evidence="11">
    <location>
        <begin position="431"/>
        <end position="482"/>
    </location>
</feature>
<dbReference type="InterPro" id="IPR003661">
    <property type="entry name" value="HisK_dim/P_dom"/>
</dbReference>
<evidence type="ECO:0000256" key="2">
    <source>
        <dbReference type="ARBA" id="ARBA00012438"/>
    </source>
</evidence>
<dbReference type="InterPro" id="IPR029016">
    <property type="entry name" value="GAF-like_dom_sf"/>
</dbReference>
<dbReference type="EMBL" id="AYJU01000003">
    <property type="protein sequence ID" value="EST55540.1"/>
    <property type="molecule type" value="Genomic_DNA"/>
</dbReference>
<sequence>MNRLIALDSCASLSLERIKLEKEWEHFITGVSSKPLIRSLMYESWQRCQKQNIDPLHNKSEINLSKDQIEEYMHTELHYPILKPLLLQLKNQSIDTGHLITFSNSSGDIVDLDGDVSLMLKAEDMNFVIGSSWAENKAGTNAIGTSLVTGSPMQVFAGEHFCQEVQKWTCSAAPIRDPATQSILGVINMTGLWRVYHPHSLSAVLSAAQMVEQELYKQLEQERFRLTEYYSNLLVSFAKTPFLILDRGCRVIHASPMLYIEGWIDANDFLVGAPPTPFPLTSRMQWEVEHRRGLWRFELSPYIYGGNAIGAIVYVFPPNVLQPVLNEKTRVSPPIEKEVESAVGDIDMECSAVKPCMKSDAFYKSLFEHNPSAIICYDLNGNILEVNPAVERLVGYTIEELRNINIESLILPEYVDKRVDHFAKVRMGKPQEIDIAVRHKNGHAIDVRIHYFPMFDHHEIIGIYGIAKDITKHKQIEEDLKSTKEQLELYLKNTVDSIVVLDMHFKVIKVNQAFERMFGWTEQEVIGGVLPTIPDFLHDEFSRLQQEIVISRHVTSYETVRQRRDGSLLDVSTFVSPLSDTEGNVIAFVAILRDISERKRMEKALKEKEKQLRTLINAMPDSVCLKDGEGRWVEANDCCLRTFQLENIPFQGKRDSELAAIDPFFSTALLLCEESDNKVWEKGSTVRLEEIIPQPNGECKIFDVSKVPLFDSDGRRKGIVVISRDITELKRTEELLRKSEKLSVVGQLAAGVAHEIRNPFTAIRGFIQFIKEGNYKEEYFHMILSELDRIQSVVNEFLVLAKPQAINFQPRELTSLLNQVVELLKTEAIMNDVQIEVEFERTFLMVNCEENQLKQVFINILKNAIEAMPNGGEIKIQLQQQQNAVSIRFIDQGEGIDEDRIQKLGEPFYTTKEKGTGLGLMISYKIVQAHRGSMKINSQKNRGTTVEIMLPTE</sequence>
<dbReference type="PATRIC" id="fig|1408254.3.peg.1459"/>
<dbReference type="SUPFAM" id="SSF55874">
    <property type="entry name" value="ATPase domain of HSP90 chaperone/DNA topoisomerase II/histidine kinase"/>
    <property type="match status" value="1"/>
</dbReference>
<dbReference type="InterPro" id="IPR035965">
    <property type="entry name" value="PAS-like_dom_sf"/>
</dbReference>
<proteinExistence type="predicted"/>
<dbReference type="InterPro" id="IPR000700">
    <property type="entry name" value="PAS-assoc_C"/>
</dbReference>
<comment type="catalytic activity">
    <reaction evidence="1">
        <text>ATP + protein L-histidine = ADP + protein N-phospho-L-histidine.</text>
        <dbReference type="EC" id="2.7.13.3"/>
    </reaction>
</comment>
<feature type="domain" description="PAC" evidence="11">
    <location>
        <begin position="555"/>
        <end position="607"/>
    </location>
</feature>
<keyword evidence="3" id="KW-0597">Phosphoprotein</keyword>
<dbReference type="Gene3D" id="3.30.450.20">
    <property type="entry name" value="PAS domain"/>
    <property type="match status" value="3"/>
</dbReference>
<dbReference type="InterPro" id="IPR036097">
    <property type="entry name" value="HisK_dim/P_sf"/>
</dbReference>
<evidence type="ECO:0000259" key="9">
    <source>
        <dbReference type="PROSITE" id="PS50109"/>
    </source>
</evidence>
<dbReference type="InterPro" id="IPR013656">
    <property type="entry name" value="PAS_4"/>
</dbReference>
<dbReference type="NCBIfam" id="TIGR00229">
    <property type="entry name" value="sensory_box"/>
    <property type="match status" value="3"/>
</dbReference>
<dbReference type="Pfam" id="PF08448">
    <property type="entry name" value="PAS_4"/>
    <property type="match status" value="1"/>
</dbReference>
<dbReference type="eggNOG" id="COG5002">
    <property type="taxonomic scope" value="Bacteria"/>
</dbReference>
<dbReference type="RefSeq" id="WP_023555489.1">
    <property type="nucleotide sequence ID" value="NZ_KI629787.1"/>
</dbReference>
<name>V6MCC9_9BACL</name>
<dbReference type="AlphaFoldDB" id="V6MCC9"/>
<dbReference type="PANTHER" id="PTHR43065">
    <property type="entry name" value="SENSOR HISTIDINE KINASE"/>
    <property type="match status" value="1"/>
</dbReference>
<gene>
    <name evidence="12" type="ORF">T458_07365</name>
</gene>
<dbReference type="SMART" id="SM00086">
    <property type="entry name" value="PAC"/>
    <property type="match status" value="3"/>
</dbReference>
<evidence type="ECO:0000256" key="6">
    <source>
        <dbReference type="ARBA" id="ARBA00022777"/>
    </source>
</evidence>
<dbReference type="SUPFAM" id="SSF55785">
    <property type="entry name" value="PYP-like sensor domain (PAS domain)"/>
    <property type="match status" value="3"/>
</dbReference>
<dbReference type="InterPro" id="IPR036890">
    <property type="entry name" value="HATPase_C_sf"/>
</dbReference>
<feature type="domain" description="PAS" evidence="10">
    <location>
        <begin position="359"/>
        <end position="413"/>
    </location>
</feature>
<comment type="caution">
    <text evidence="12">The sequence shown here is derived from an EMBL/GenBank/DDBJ whole genome shotgun (WGS) entry which is preliminary data.</text>
</comment>
<dbReference type="InterPro" id="IPR003594">
    <property type="entry name" value="HATPase_dom"/>
</dbReference>
<dbReference type="CDD" id="cd00130">
    <property type="entry name" value="PAS"/>
    <property type="match status" value="3"/>
</dbReference>
<feature type="domain" description="Histidine kinase" evidence="9">
    <location>
        <begin position="751"/>
        <end position="953"/>
    </location>
</feature>
<dbReference type="eggNOG" id="COG3284">
    <property type="taxonomic scope" value="Bacteria"/>
</dbReference>
<keyword evidence="7" id="KW-0067">ATP-binding</keyword>
<dbReference type="Gene3D" id="3.30.450.40">
    <property type="match status" value="1"/>
</dbReference>
<evidence type="ECO:0000259" key="11">
    <source>
        <dbReference type="PROSITE" id="PS50113"/>
    </source>
</evidence>
<dbReference type="PROSITE" id="PS50112">
    <property type="entry name" value="PAS"/>
    <property type="match status" value="2"/>
</dbReference>
<dbReference type="HOGENOM" id="CLU_309208_0_0_9"/>
<evidence type="ECO:0000259" key="10">
    <source>
        <dbReference type="PROSITE" id="PS50112"/>
    </source>
</evidence>
<dbReference type="Pfam" id="PF13426">
    <property type="entry name" value="PAS_9"/>
    <property type="match status" value="2"/>
</dbReference>
<dbReference type="GO" id="GO:0005524">
    <property type="term" value="F:ATP binding"/>
    <property type="evidence" value="ECO:0007669"/>
    <property type="project" value="UniProtKB-KW"/>
</dbReference>
<organism evidence="12 13">
    <name type="scientific">Brevibacillus panacihumi W25</name>
    <dbReference type="NCBI Taxonomy" id="1408254"/>
    <lineage>
        <taxon>Bacteria</taxon>
        <taxon>Bacillati</taxon>
        <taxon>Bacillota</taxon>
        <taxon>Bacilli</taxon>
        <taxon>Bacillales</taxon>
        <taxon>Paenibacillaceae</taxon>
        <taxon>Brevibacillus</taxon>
    </lineage>
</organism>
<keyword evidence="13" id="KW-1185">Reference proteome</keyword>
<evidence type="ECO:0000256" key="7">
    <source>
        <dbReference type="ARBA" id="ARBA00022840"/>
    </source>
</evidence>
<dbReference type="SMART" id="SM00388">
    <property type="entry name" value="HisKA"/>
    <property type="match status" value="1"/>
</dbReference>
<protein>
    <recommendedName>
        <fullName evidence="2">histidine kinase</fullName>
        <ecNumber evidence="2">2.7.13.3</ecNumber>
    </recommendedName>
</protein>
<feature type="domain" description="PAC" evidence="11">
    <location>
        <begin position="682"/>
        <end position="738"/>
    </location>
</feature>
<dbReference type="InterPro" id="IPR000014">
    <property type="entry name" value="PAS"/>
</dbReference>
<evidence type="ECO:0000256" key="3">
    <source>
        <dbReference type="ARBA" id="ARBA00022553"/>
    </source>
</evidence>
<dbReference type="SUPFAM" id="SSF47384">
    <property type="entry name" value="Homodimeric domain of signal transducing histidine kinase"/>
    <property type="match status" value="1"/>
</dbReference>
<evidence type="ECO:0000313" key="12">
    <source>
        <dbReference type="EMBL" id="EST55540.1"/>
    </source>
</evidence>
<dbReference type="STRING" id="1408254.T458_07365"/>